<name>B8E0P9_DICTD</name>
<accession>B8E0P9</accession>
<feature type="coiled-coil region" evidence="1">
    <location>
        <begin position="40"/>
        <end position="67"/>
    </location>
</feature>
<evidence type="ECO:0000313" key="4">
    <source>
        <dbReference type="Proteomes" id="UP000007719"/>
    </source>
</evidence>
<dbReference type="HOGENOM" id="CLU_2092930_0_0_0"/>
<proteinExistence type="predicted"/>
<dbReference type="STRING" id="515635.Dtur_1797"/>
<evidence type="ECO:0000256" key="1">
    <source>
        <dbReference type="SAM" id="Coils"/>
    </source>
</evidence>
<keyword evidence="4" id="KW-1185">Reference proteome</keyword>
<evidence type="ECO:0000313" key="3">
    <source>
        <dbReference type="EMBL" id="ACK43069.1"/>
    </source>
</evidence>
<reference evidence="4" key="1">
    <citation type="journal article" date="2016" name="Front. Microbiol.">
        <title>The complete genome sequence of hyperthermophile Dictyoglomus turgidum DSM 6724 reveals a specialized carbohydrate fermentor.</title>
        <authorList>
            <person name="Brumm P.J."/>
            <person name="Gowda K."/>
            <person name="Robb F.T."/>
            <person name="Mead D.A."/>
        </authorList>
    </citation>
    <scope>NUCLEOTIDE SEQUENCE [LARGE SCALE GENOMIC DNA]</scope>
    <source>
        <strain evidence="4">DSM 6724 / Z-1310</strain>
    </source>
</reference>
<dbReference type="EMBL" id="CP001251">
    <property type="protein sequence ID" value="ACK43069.1"/>
    <property type="molecule type" value="Genomic_DNA"/>
</dbReference>
<dbReference type="InterPro" id="IPR007060">
    <property type="entry name" value="FtsL/DivIC"/>
</dbReference>
<feature type="transmembrane region" description="Helical" evidence="2">
    <location>
        <begin position="20"/>
        <end position="37"/>
    </location>
</feature>
<keyword evidence="2" id="KW-0472">Membrane</keyword>
<dbReference type="Pfam" id="PF04977">
    <property type="entry name" value="DivIC"/>
    <property type="match status" value="1"/>
</dbReference>
<keyword evidence="1" id="KW-0175">Coiled coil</keyword>
<gene>
    <name evidence="3" type="ordered locus">Dtur_1797</name>
</gene>
<sequence>MAWQEYIKKKQKCKIDPYKIMFFFFLLYLSPSIYNGVKDYIEYTKKLKELLERKTKLEKEVKELREIAYHMNDPYIIEKIAREKLFMGRPGEEPILIIEKNTEDKKLKIDFLNLFKK</sequence>
<dbReference type="RefSeq" id="WP_012584143.1">
    <property type="nucleotide sequence ID" value="NC_011661.1"/>
</dbReference>
<dbReference type="InParanoid" id="B8E0P9"/>
<dbReference type="Proteomes" id="UP000007719">
    <property type="component" value="Chromosome"/>
</dbReference>
<organism evidence="3 4">
    <name type="scientific">Dictyoglomus turgidum (strain DSM 6724 / Z-1310)</name>
    <dbReference type="NCBI Taxonomy" id="515635"/>
    <lineage>
        <taxon>Bacteria</taxon>
        <taxon>Pseudomonadati</taxon>
        <taxon>Dictyoglomota</taxon>
        <taxon>Dictyoglomia</taxon>
        <taxon>Dictyoglomales</taxon>
        <taxon>Dictyoglomaceae</taxon>
        <taxon>Dictyoglomus</taxon>
    </lineage>
</organism>
<keyword evidence="2" id="KW-1133">Transmembrane helix</keyword>
<dbReference type="OrthoDB" id="1467719at2"/>
<evidence type="ECO:0000256" key="2">
    <source>
        <dbReference type="SAM" id="Phobius"/>
    </source>
</evidence>
<dbReference type="eggNOG" id="COG2919">
    <property type="taxonomic scope" value="Bacteria"/>
</dbReference>
<dbReference type="KEGG" id="dtu:Dtur_1797"/>
<keyword evidence="2" id="KW-0812">Transmembrane</keyword>
<dbReference type="AlphaFoldDB" id="B8E0P9"/>
<dbReference type="EnsemblBacteria" id="ACK43069">
    <property type="protein sequence ID" value="ACK43069"/>
    <property type="gene ID" value="Dtur_1797"/>
</dbReference>
<protein>
    <submittedName>
        <fullName evidence="3">Septum formation initiator</fullName>
    </submittedName>
</protein>